<feature type="compositionally biased region" description="Basic and acidic residues" evidence="9">
    <location>
        <begin position="84"/>
        <end position="112"/>
    </location>
</feature>
<dbReference type="InterPro" id="IPR027417">
    <property type="entry name" value="P-loop_NTPase"/>
</dbReference>
<dbReference type="AlphaFoldDB" id="A0AAV6UN86"/>
<dbReference type="GO" id="GO:0015616">
    <property type="term" value="F:DNA translocase activity"/>
    <property type="evidence" value="ECO:0007669"/>
    <property type="project" value="TreeGrafter"/>
</dbReference>
<comment type="caution">
    <text evidence="12">The sequence shown here is derived from an EMBL/GenBank/DDBJ whole genome shotgun (WGS) entry which is preliminary data.</text>
</comment>
<dbReference type="SMART" id="SM00487">
    <property type="entry name" value="DEXDc"/>
    <property type="match status" value="1"/>
</dbReference>
<protein>
    <recommendedName>
        <fullName evidence="2">DNA repair and recombination protein RAD54-like</fullName>
    </recommendedName>
    <alternativeName>
        <fullName evidence="8">Protein okra</fullName>
    </alternativeName>
</protein>
<dbReference type="InterPro" id="IPR000330">
    <property type="entry name" value="SNF2_N"/>
</dbReference>
<evidence type="ECO:0000256" key="4">
    <source>
        <dbReference type="ARBA" id="ARBA00022776"/>
    </source>
</evidence>
<gene>
    <name evidence="12" type="ORF">JTE90_017053</name>
</gene>
<dbReference type="GO" id="GO:0051301">
    <property type="term" value="P:cell division"/>
    <property type="evidence" value="ECO:0007669"/>
    <property type="project" value="UniProtKB-KW"/>
</dbReference>
<dbReference type="InterPro" id="IPR050496">
    <property type="entry name" value="SNF2_RAD54_helicase_repair"/>
</dbReference>
<evidence type="ECO:0000256" key="1">
    <source>
        <dbReference type="ARBA" id="ARBA00011467"/>
    </source>
</evidence>
<dbReference type="InterPro" id="IPR001650">
    <property type="entry name" value="Helicase_C-like"/>
</dbReference>
<dbReference type="CDD" id="cd18793">
    <property type="entry name" value="SF2_C_SNF"/>
    <property type="match status" value="1"/>
</dbReference>
<dbReference type="SMART" id="SM00490">
    <property type="entry name" value="HELICc"/>
    <property type="match status" value="1"/>
</dbReference>
<comment type="subunit">
    <text evidence="1">Interacts (via N-terminus) with spn-A/Rad51.</text>
</comment>
<feature type="region of interest" description="Disordered" evidence="9">
    <location>
        <begin position="82"/>
        <end position="112"/>
    </location>
</feature>
<organism evidence="12 13">
    <name type="scientific">Oedothorax gibbosus</name>
    <dbReference type="NCBI Taxonomy" id="931172"/>
    <lineage>
        <taxon>Eukaryota</taxon>
        <taxon>Metazoa</taxon>
        <taxon>Ecdysozoa</taxon>
        <taxon>Arthropoda</taxon>
        <taxon>Chelicerata</taxon>
        <taxon>Arachnida</taxon>
        <taxon>Araneae</taxon>
        <taxon>Araneomorphae</taxon>
        <taxon>Entelegynae</taxon>
        <taxon>Araneoidea</taxon>
        <taxon>Linyphiidae</taxon>
        <taxon>Erigoninae</taxon>
        <taxon>Oedothorax</taxon>
    </lineage>
</organism>
<dbReference type="CDD" id="cd18004">
    <property type="entry name" value="DEXHc_RAD54"/>
    <property type="match status" value="1"/>
</dbReference>
<dbReference type="FunFam" id="3.40.50.10810:FF:000020">
    <property type="entry name" value="DNA repair and recombination protein RAD54B"/>
    <property type="match status" value="1"/>
</dbReference>
<evidence type="ECO:0000256" key="3">
    <source>
        <dbReference type="ARBA" id="ARBA00022618"/>
    </source>
</evidence>
<dbReference type="Proteomes" id="UP000827092">
    <property type="component" value="Unassembled WGS sequence"/>
</dbReference>
<evidence type="ECO:0000256" key="5">
    <source>
        <dbReference type="ARBA" id="ARBA00022801"/>
    </source>
</evidence>
<dbReference type="InterPro" id="IPR049730">
    <property type="entry name" value="SNF2/RAD54-like_C"/>
</dbReference>
<dbReference type="InterPro" id="IPR038718">
    <property type="entry name" value="SNF2-like_sf"/>
</dbReference>
<evidence type="ECO:0000313" key="12">
    <source>
        <dbReference type="EMBL" id="KAG8185030.1"/>
    </source>
</evidence>
<evidence type="ECO:0000256" key="6">
    <source>
        <dbReference type="ARBA" id="ARBA00023306"/>
    </source>
</evidence>
<feature type="domain" description="Helicase C-terminal" evidence="11">
    <location>
        <begin position="696"/>
        <end position="864"/>
    </location>
</feature>
<evidence type="ECO:0000313" key="13">
    <source>
        <dbReference type="Proteomes" id="UP000827092"/>
    </source>
</evidence>
<keyword evidence="13" id="KW-1185">Reference proteome</keyword>
<dbReference type="GO" id="GO:0016787">
    <property type="term" value="F:hydrolase activity"/>
    <property type="evidence" value="ECO:0007669"/>
    <property type="project" value="UniProtKB-KW"/>
</dbReference>
<dbReference type="EMBL" id="JAFNEN010000349">
    <property type="protein sequence ID" value="KAG8185030.1"/>
    <property type="molecule type" value="Genomic_DNA"/>
</dbReference>
<keyword evidence="6" id="KW-0131">Cell cycle</keyword>
<reference evidence="12 13" key="1">
    <citation type="journal article" date="2022" name="Nat. Ecol. Evol.">
        <title>A masculinizing supergene underlies an exaggerated male reproductive morph in a spider.</title>
        <authorList>
            <person name="Hendrickx F."/>
            <person name="De Corte Z."/>
            <person name="Sonet G."/>
            <person name="Van Belleghem S.M."/>
            <person name="Kostlbacher S."/>
            <person name="Vangestel C."/>
        </authorList>
    </citation>
    <scope>NUCLEOTIDE SEQUENCE [LARGE SCALE GENOMIC DNA]</scope>
    <source>
        <strain evidence="12">W744_W776</strain>
    </source>
</reference>
<dbReference type="PANTHER" id="PTHR45629:SF7">
    <property type="entry name" value="DNA EXCISION REPAIR PROTEIN ERCC-6-RELATED"/>
    <property type="match status" value="1"/>
</dbReference>
<evidence type="ECO:0000256" key="9">
    <source>
        <dbReference type="SAM" id="MobiDB-lite"/>
    </source>
</evidence>
<accession>A0AAV6UN86</accession>
<dbReference type="Gene3D" id="3.40.50.300">
    <property type="entry name" value="P-loop containing nucleotide triphosphate hydrolases"/>
    <property type="match status" value="1"/>
</dbReference>
<dbReference type="PROSITE" id="PS51192">
    <property type="entry name" value="HELICASE_ATP_BIND_1"/>
    <property type="match status" value="1"/>
</dbReference>
<keyword evidence="4" id="KW-0498">Mitosis</keyword>
<keyword evidence="5" id="KW-0378">Hydrolase</keyword>
<comment type="function">
    <text evidence="7">Involved in mitotic DNA repair and meiotic recombination. Functions in the recombinational DNA repair pathway. Essential for interhomolog gene conversion (GC), but may have a less important role in intersister GC than spn-A/Rad51. In the presence of DNA, spn-A/Rad51 enhances the ATPase activity of okr/Rad54.</text>
</comment>
<dbReference type="Gene3D" id="3.40.50.10810">
    <property type="entry name" value="Tandem AAA-ATPase domain"/>
    <property type="match status" value="1"/>
</dbReference>
<dbReference type="InterPro" id="IPR014001">
    <property type="entry name" value="Helicase_ATP-bd"/>
</dbReference>
<name>A0AAV6UN86_9ARAC</name>
<evidence type="ECO:0000256" key="8">
    <source>
        <dbReference type="ARBA" id="ARBA00029956"/>
    </source>
</evidence>
<dbReference type="GO" id="GO:0000724">
    <property type="term" value="P:double-strand break repair via homologous recombination"/>
    <property type="evidence" value="ECO:0007669"/>
    <property type="project" value="TreeGrafter"/>
</dbReference>
<dbReference type="GO" id="GO:0005634">
    <property type="term" value="C:nucleus"/>
    <property type="evidence" value="ECO:0007669"/>
    <property type="project" value="TreeGrafter"/>
</dbReference>
<dbReference type="Pfam" id="PF00271">
    <property type="entry name" value="Helicase_C"/>
    <property type="match status" value="1"/>
</dbReference>
<evidence type="ECO:0000256" key="2">
    <source>
        <dbReference type="ARBA" id="ARBA00015341"/>
    </source>
</evidence>
<feature type="region of interest" description="Disordered" evidence="9">
    <location>
        <begin position="272"/>
        <end position="297"/>
    </location>
</feature>
<dbReference type="GO" id="GO:0007131">
    <property type="term" value="P:reciprocal meiotic recombination"/>
    <property type="evidence" value="ECO:0007669"/>
    <property type="project" value="TreeGrafter"/>
</dbReference>
<dbReference type="Pfam" id="PF00176">
    <property type="entry name" value="SNF2-rel_dom"/>
    <property type="match status" value="1"/>
</dbReference>
<dbReference type="GO" id="GO:0005524">
    <property type="term" value="F:ATP binding"/>
    <property type="evidence" value="ECO:0007669"/>
    <property type="project" value="InterPro"/>
</dbReference>
<dbReference type="SUPFAM" id="SSF52540">
    <property type="entry name" value="P-loop containing nucleoside triphosphate hydrolases"/>
    <property type="match status" value="2"/>
</dbReference>
<evidence type="ECO:0000259" key="10">
    <source>
        <dbReference type="PROSITE" id="PS51192"/>
    </source>
</evidence>
<keyword evidence="3" id="KW-0132">Cell division</keyword>
<evidence type="ECO:0000256" key="7">
    <source>
        <dbReference type="ARBA" id="ARBA00024776"/>
    </source>
</evidence>
<sequence>MRRSAAPSCQSASKRMRFLSPFVNSSFELEENDIFSVPKSKCSNTSNELLSHKIEDATSTPSKDTANSSTLSNNEVLKYLLESTPEKENSFNKEDTSPEEKRNSTCKGKATDSVRSTDEILKYLFEPDADTNSNSEIKDNLPSNSFTSVPLNKQLIAANRKLTATFAKREEVPKYADNQEKDTTSCDPNVSYYNVLYCKRSSKKHKVWDSDGVLIINNRSATLKDSLGKIIDRGIGYKLKEIEAIEEGGKFFIGGKECEIQFQISPEEYLNLKNPEAPENDDSCSPPPKSSKKPSISAKYHPLKFQVPTLKEEISKLPEKELMLPQPSLEHQTVYNKENLPLTTVKIDKFLAKQLRPHQIEGIIFMYKCILGFQHEYGHGVILADEMGLGKTLQCIGLIWTLYKQGPYGGKPILKRVIILTPSSLVMNWKKEFNKWLGESRLSVYPVDKKHNVKEYLRVPRAVLIISYEQFLRSSELLSSISFDLVICDEGHRIKNINIKISSVVNCLSTTRRILLTGTPIQNDLSEYFSIVDFVNPGALGSLQSFRRNFEKPILLSQDQECSDEEKEIGQERSEELNQISSAVMLRRTQEVINQYLPSKSEIVVFCPPSEMQKRIYKLLLNTGAVWKFLAGGTTESSQHLIYISYLRKLCNHPALLYNSKEVEDGHILNCIQSTFPNPYFPSSCDSGKMKVLETILKSIFSQTKKETIFSRYKKEKIVIVSGFTKTLDIIEELCKSKGYLFLRLDGSTATSSRQDLVDVFNRSYTKYNIFLLSSKAGGVGLNLIGASRIVLYDIDWNPANDLQAMARIWRDGQKQSVFVYRLLTTGTIEEKIYQRQISKQCLSGSVLNPNSNEKLKFSKDELKDLFTLYEDTLCLTHDLINCQCLNEECNEVDTETSIAPENIGMEELMNWKHICGPIFEMNSPDFTLASCGSDISFLLVNSVNFSNQS</sequence>
<evidence type="ECO:0000259" key="11">
    <source>
        <dbReference type="PROSITE" id="PS51194"/>
    </source>
</evidence>
<dbReference type="PROSITE" id="PS51194">
    <property type="entry name" value="HELICASE_CTER"/>
    <property type="match status" value="1"/>
</dbReference>
<dbReference type="Gene3D" id="1.20.120.850">
    <property type="entry name" value="SWI2/SNF2 ATPases, N-terminal domain"/>
    <property type="match status" value="1"/>
</dbReference>
<dbReference type="PANTHER" id="PTHR45629">
    <property type="entry name" value="SNF2/RAD54 FAMILY MEMBER"/>
    <property type="match status" value="1"/>
</dbReference>
<proteinExistence type="predicted"/>
<feature type="domain" description="Helicase ATP-binding" evidence="10">
    <location>
        <begin position="372"/>
        <end position="538"/>
    </location>
</feature>